<dbReference type="GO" id="GO:0016705">
    <property type="term" value="F:oxidoreductase activity, acting on paired donors, with incorporation or reduction of molecular oxygen"/>
    <property type="evidence" value="ECO:0007669"/>
    <property type="project" value="InterPro"/>
</dbReference>
<reference evidence="4 5" key="1">
    <citation type="submission" date="2014-07" db="EMBL/GenBank/DDBJ databases">
        <authorList>
            <person name="Urmite Genomes Urmite Genomes"/>
        </authorList>
    </citation>
    <scope>NUCLEOTIDE SEQUENCE [LARGE SCALE GENOMIC DNA]</scope>
    <source>
        <strain evidence="4 5">13MG44_air</strain>
    </source>
</reference>
<dbReference type="HOGENOM" id="CLU_027853_8_0_9"/>
<keyword evidence="1" id="KW-0560">Oxidoreductase</keyword>
<protein>
    <submittedName>
        <fullName evidence="4">Alkanal monooxygenase alpha chain</fullName>
    </submittedName>
</protein>
<keyword evidence="5" id="KW-1185">Reference proteome</keyword>
<dbReference type="RefSeq" id="WP_035809212.1">
    <property type="nucleotide sequence ID" value="NZ_CCSE01000001.1"/>
</dbReference>
<dbReference type="InterPro" id="IPR050766">
    <property type="entry name" value="Bact_Lucif_Oxidored"/>
</dbReference>
<dbReference type="PANTHER" id="PTHR30137">
    <property type="entry name" value="LUCIFERASE-LIKE MONOOXYGENASE"/>
    <property type="match status" value="1"/>
</dbReference>
<organism evidence="4 5">
    <name type="scientific">Jeotgalicoccus saudimassiliensis</name>
    <dbReference type="NCBI Taxonomy" id="1461582"/>
    <lineage>
        <taxon>Bacteria</taxon>
        <taxon>Bacillati</taxon>
        <taxon>Bacillota</taxon>
        <taxon>Bacilli</taxon>
        <taxon>Bacillales</taxon>
        <taxon>Staphylococcaceae</taxon>
        <taxon>Jeotgalicoccus</taxon>
    </lineage>
</organism>
<evidence type="ECO:0000313" key="4">
    <source>
        <dbReference type="EMBL" id="CEA00769.1"/>
    </source>
</evidence>
<dbReference type="OrthoDB" id="9776438at2"/>
<feature type="domain" description="Luciferase-like" evidence="3">
    <location>
        <begin position="15"/>
        <end position="307"/>
    </location>
</feature>
<dbReference type="Gene3D" id="3.20.20.30">
    <property type="entry name" value="Luciferase-like domain"/>
    <property type="match status" value="1"/>
</dbReference>
<dbReference type="GO" id="GO:0004497">
    <property type="term" value="F:monooxygenase activity"/>
    <property type="evidence" value="ECO:0007669"/>
    <property type="project" value="UniProtKB-KW"/>
</dbReference>
<dbReference type="Pfam" id="PF00296">
    <property type="entry name" value="Bac_luciferase"/>
    <property type="match status" value="1"/>
</dbReference>
<dbReference type="Proteomes" id="UP000044136">
    <property type="component" value="Unassembled WGS sequence"/>
</dbReference>
<dbReference type="InterPro" id="IPR022290">
    <property type="entry name" value="LLM_Atu2307-like"/>
</dbReference>
<keyword evidence="2 4" id="KW-0503">Monooxygenase</keyword>
<dbReference type="AlphaFoldDB" id="A0A078M3G0"/>
<dbReference type="NCBIfam" id="TIGR03858">
    <property type="entry name" value="LLM_2I7G"/>
    <property type="match status" value="1"/>
</dbReference>
<accession>A0A078M3G0</accession>
<dbReference type="STRING" id="1461582.BN1048_01076"/>
<evidence type="ECO:0000313" key="5">
    <source>
        <dbReference type="Proteomes" id="UP000044136"/>
    </source>
</evidence>
<dbReference type="SUPFAM" id="SSF51679">
    <property type="entry name" value="Bacterial luciferase-like"/>
    <property type="match status" value="1"/>
</dbReference>
<evidence type="ECO:0000259" key="3">
    <source>
        <dbReference type="Pfam" id="PF00296"/>
    </source>
</evidence>
<name>A0A078M3G0_9STAP</name>
<dbReference type="eggNOG" id="COG2141">
    <property type="taxonomic scope" value="Bacteria"/>
</dbReference>
<proteinExistence type="predicted"/>
<dbReference type="GO" id="GO:0005829">
    <property type="term" value="C:cytosol"/>
    <property type="evidence" value="ECO:0007669"/>
    <property type="project" value="TreeGrafter"/>
</dbReference>
<gene>
    <name evidence="4" type="primary">luxA_2</name>
    <name evidence="4" type="ORF">BN1048_01076</name>
</gene>
<evidence type="ECO:0000256" key="1">
    <source>
        <dbReference type="ARBA" id="ARBA00023002"/>
    </source>
</evidence>
<dbReference type="PANTHER" id="PTHR30137:SF8">
    <property type="entry name" value="BLR5498 PROTEIN"/>
    <property type="match status" value="1"/>
</dbReference>
<dbReference type="EMBL" id="CCSE01000001">
    <property type="protein sequence ID" value="CEA00769.1"/>
    <property type="molecule type" value="Genomic_DNA"/>
</dbReference>
<evidence type="ECO:0000256" key="2">
    <source>
        <dbReference type="ARBA" id="ARBA00023033"/>
    </source>
</evidence>
<dbReference type="InterPro" id="IPR011251">
    <property type="entry name" value="Luciferase-like_dom"/>
</dbReference>
<dbReference type="InterPro" id="IPR036661">
    <property type="entry name" value="Luciferase-like_sf"/>
</dbReference>
<sequence>MELGINTFGDTVLNPQTGKTITHAERLQELVREIETADRAGLDIFSVGEHHRDDYAVSAPDVVLAAGAAVTKNIRLTSGVTVLSSDDPVRVYERFSTLDGISNGRAEIMAGRGSFIESFPLFGYDLNDYDTLFNEKLDLLLALQKGGKINWSGTHRPALENAEIFPKPVQDEIPIWIASGGTPQSAKRAAELGMPLVLAIIGGSPFQFARIADFYRQIGRAAGHDESKLKVATNSHGFIWDTDSEARDLFFPSISASMTKLGRERGWGQYSREAFDNMCDPDGALYVGSPETVARKIISLYEHMGIERFTLQTPVGTMPHNQVIRTIELFGGKVAPLVRDGVAKIKAERNK</sequence>